<gene>
    <name evidence="2" type="ORF">Tco_1005351</name>
</gene>
<dbReference type="Proteomes" id="UP001151760">
    <property type="component" value="Unassembled WGS sequence"/>
</dbReference>
<protein>
    <submittedName>
        <fullName evidence="2">Retrovirus-related pol polyprotein from transposon TNT 1-94</fullName>
    </submittedName>
</protein>
<keyword evidence="3" id="KW-1185">Reference proteome</keyword>
<reference evidence="2" key="1">
    <citation type="journal article" date="2022" name="Int. J. Mol. Sci.">
        <title>Draft Genome of Tanacetum Coccineum: Genomic Comparison of Closely Related Tanacetum-Family Plants.</title>
        <authorList>
            <person name="Yamashiro T."/>
            <person name="Shiraishi A."/>
            <person name="Nakayama K."/>
            <person name="Satake H."/>
        </authorList>
    </citation>
    <scope>NUCLEOTIDE SEQUENCE</scope>
</reference>
<evidence type="ECO:0000313" key="3">
    <source>
        <dbReference type="Proteomes" id="UP001151760"/>
    </source>
</evidence>
<reference evidence="2" key="2">
    <citation type="submission" date="2022-01" db="EMBL/GenBank/DDBJ databases">
        <authorList>
            <person name="Yamashiro T."/>
            <person name="Shiraishi A."/>
            <person name="Satake H."/>
            <person name="Nakayama K."/>
        </authorList>
    </citation>
    <scope>NUCLEOTIDE SEQUENCE</scope>
</reference>
<organism evidence="2 3">
    <name type="scientific">Tanacetum coccineum</name>
    <dbReference type="NCBI Taxonomy" id="301880"/>
    <lineage>
        <taxon>Eukaryota</taxon>
        <taxon>Viridiplantae</taxon>
        <taxon>Streptophyta</taxon>
        <taxon>Embryophyta</taxon>
        <taxon>Tracheophyta</taxon>
        <taxon>Spermatophyta</taxon>
        <taxon>Magnoliopsida</taxon>
        <taxon>eudicotyledons</taxon>
        <taxon>Gunneridae</taxon>
        <taxon>Pentapetalae</taxon>
        <taxon>asterids</taxon>
        <taxon>campanulids</taxon>
        <taxon>Asterales</taxon>
        <taxon>Asteraceae</taxon>
        <taxon>Asteroideae</taxon>
        <taxon>Anthemideae</taxon>
        <taxon>Anthemidinae</taxon>
        <taxon>Tanacetum</taxon>
    </lineage>
</organism>
<evidence type="ECO:0000313" key="2">
    <source>
        <dbReference type="EMBL" id="GJT61818.1"/>
    </source>
</evidence>
<dbReference type="EMBL" id="BQNB010017320">
    <property type="protein sequence ID" value="GJT61818.1"/>
    <property type="molecule type" value="Genomic_DNA"/>
</dbReference>
<dbReference type="Pfam" id="PF07727">
    <property type="entry name" value="RVT_2"/>
    <property type="match status" value="1"/>
</dbReference>
<dbReference type="InterPro" id="IPR013103">
    <property type="entry name" value="RVT_2"/>
</dbReference>
<proteinExistence type="predicted"/>
<feature type="domain" description="Reverse transcriptase Ty1/copia-type" evidence="1">
    <location>
        <begin position="60"/>
        <end position="159"/>
    </location>
</feature>
<evidence type="ECO:0000259" key="1">
    <source>
        <dbReference type="Pfam" id="PF07727"/>
    </source>
</evidence>
<accession>A0ABQ5FFW6</accession>
<name>A0ABQ5FFW6_9ASTR</name>
<sequence length="159" mass="18687">MLKEKNSALEDMVNAMFLSPGLSHDMWGKSIISFSYLLDKIHCKENKIVLMKYGSEEDYLISYKWIFKKKMKADGTIDKYKARLVIKGFRQRECLDYFDAYLPVTRITSIRMVLAIAELRKLEVYQMDVKMIFLNKDLEKVLYMNQPEGFMTPGLESKV</sequence>
<comment type="caution">
    <text evidence="2">The sequence shown here is derived from an EMBL/GenBank/DDBJ whole genome shotgun (WGS) entry which is preliminary data.</text>
</comment>